<dbReference type="InterPro" id="IPR029261">
    <property type="entry name" value="Transposase_Znf"/>
</dbReference>
<dbReference type="PANTHER" id="PTHR33498:SF1">
    <property type="entry name" value="TRANSPOSASE FOR INSERTION SEQUENCE ELEMENT IS1557"/>
    <property type="match status" value="1"/>
</dbReference>
<feature type="domain" description="Transposase IS204/IS1001/IS1096/IS1165 zinc-finger" evidence="2">
    <location>
        <begin position="46"/>
        <end position="95"/>
    </location>
</feature>
<dbReference type="Pfam" id="PF14690">
    <property type="entry name" value="Zn_ribbon_ISL3"/>
    <property type="match status" value="1"/>
</dbReference>
<evidence type="ECO:0000259" key="2">
    <source>
        <dbReference type="Pfam" id="PF14690"/>
    </source>
</evidence>
<dbReference type="GeneID" id="63147604"/>
<sequence length="439" mass="51591">MSHNHCIRLSLDLKDKHIYFDSIFCEEQLIKGIRSKIYKGILTYTPSACPCCGIKNEQFSIVKNGFISSRIKWLSVAHYPTYLLLKKQRFLCRHCDSSFLAESSEIEKHCFIAKRVKQSILIELSDAISFKDLAKRHFVSSTTINRILVSGGKDLSNQFLYLPQNLCFDEFTSVKNNSGKYSFIYSDSSTHQIIDILIDNKKLTLEKHFLKYSLKVRRQVKTIVVDMNAAYFKLAKRLFPNAEVIIDRFHLVQLISRSLNITRIKTMNRYRTSNVTDMKNYRKLKKYWKLFLKDSNELNYTDYRYQRLFKSILPETDVMDYLLSLNKELSETYKLYQELLYCSKNNDFDTFSDLLLLANEDISIPMKTSIRTLKKHLPRIENTFKYAYSNGCLEGSINKIKLIKRIAYGYRNFQNYKYRILLSFKDKQKSSKSHSVSAA</sequence>
<protein>
    <submittedName>
        <fullName evidence="3">Uncharacterized protein</fullName>
    </submittedName>
</protein>
<accession>A0A369APE8</accession>
<dbReference type="RefSeq" id="WP_114290584.1">
    <property type="nucleotide sequence ID" value="NZ_CP122523.1"/>
</dbReference>
<reference evidence="3 4" key="1">
    <citation type="submission" date="2017-05" db="EMBL/GenBank/DDBJ databases">
        <title>Vagococcus spp. assemblies.</title>
        <authorList>
            <person name="Gulvik C.A."/>
        </authorList>
    </citation>
    <scope>NUCLEOTIDE SEQUENCE [LARGE SCALE GENOMIC DNA]</scope>
    <source>
        <strain evidence="3 4">NCFB 2497</strain>
    </source>
</reference>
<dbReference type="InterPro" id="IPR047951">
    <property type="entry name" value="Transpos_ISL3"/>
</dbReference>
<name>A0A369APE8_9ENTE</name>
<gene>
    <name evidence="3" type="ORF">CBF32_13140</name>
</gene>
<dbReference type="OrthoDB" id="2012732at2"/>
<dbReference type="InterPro" id="IPR002560">
    <property type="entry name" value="Transposase_DDE"/>
</dbReference>
<evidence type="ECO:0000313" key="4">
    <source>
        <dbReference type="Proteomes" id="UP000288197"/>
    </source>
</evidence>
<dbReference type="EMBL" id="NGJX01000028">
    <property type="protein sequence ID" value="RST98169.1"/>
    <property type="molecule type" value="Genomic_DNA"/>
</dbReference>
<evidence type="ECO:0000259" key="1">
    <source>
        <dbReference type="Pfam" id="PF01610"/>
    </source>
</evidence>
<feature type="domain" description="Transposase IS204/IS1001/IS1096/IS1165 DDE" evidence="1">
    <location>
        <begin position="166"/>
        <end position="420"/>
    </location>
</feature>
<organism evidence="3 4">
    <name type="scientific">Vagococcus fluvialis</name>
    <dbReference type="NCBI Taxonomy" id="2738"/>
    <lineage>
        <taxon>Bacteria</taxon>
        <taxon>Bacillati</taxon>
        <taxon>Bacillota</taxon>
        <taxon>Bacilli</taxon>
        <taxon>Lactobacillales</taxon>
        <taxon>Enterococcaceae</taxon>
        <taxon>Vagococcus</taxon>
    </lineage>
</organism>
<dbReference type="Pfam" id="PF01610">
    <property type="entry name" value="DDE_Tnp_ISL3"/>
    <property type="match status" value="1"/>
</dbReference>
<keyword evidence="4" id="KW-1185">Reference proteome</keyword>
<comment type="caution">
    <text evidence="3">The sequence shown here is derived from an EMBL/GenBank/DDBJ whole genome shotgun (WGS) entry which is preliminary data.</text>
</comment>
<evidence type="ECO:0000313" key="3">
    <source>
        <dbReference type="EMBL" id="RST98169.1"/>
    </source>
</evidence>
<proteinExistence type="predicted"/>
<dbReference type="PANTHER" id="PTHR33498">
    <property type="entry name" value="TRANSPOSASE FOR INSERTION SEQUENCE ELEMENT IS1557"/>
    <property type="match status" value="1"/>
</dbReference>
<dbReference type="NCBIfam" id="NF033550">
    <property type="entry name" value="transpos_ISL3"/>
    <property type="match status" value="1"/>
</dbReference>
<dbReference type="Proteomes" id="UP000288197">
    <property type="component" value="Unassembled WGS sequence"/>
</dbReference>
<dbReference type="AlphaFoldDB" id="A0A369APE8"/>